<dbReference type="Pfam" id="PF00459">
    <property type="entry name" value="Inositol_P"/>
    <property type="match status" value="1"/>
</dbReference>
<feature type="binding site" evidence="2">
    <location>
        <position position="81"/>
    </location>
    <ligand>
        <name>Mg(2+)</name>
        <dbReference type="ChEBI" id="CHEBI:18420"/>
        <label>1</label>
        <note>catalytic</note>
    </ligand>
</feature>
<dbReference type="RefSeq" id="XP_013391886.1">
    <property type="nucleotide sequence ID" value="XM_013536432.1"/>
</dbReference>
<feature type="binding site" evidence="2">
    <location>
        <position position="159"/>
    </location>
    <ligand>
        <name>Mg(2+)</name>
        <dbReference type="ChEBI" id="CHEBI:18420"/>
        <label>1</label>
        <note>catalytic</note>
    </ligand>
</feature>
<dbReference type="SUPFAM" id="SSF56655">
    <property type="entry name" value="Carbohydrate phosphatase"/>
    <property type="match status" value="1"/>
</dbReference>
<keyword evidence="2" id="KW-0479">Metal-binding</keyword>
<dbReference type="InterPro" id="IPR000760">
    <property type="entry name" value="Inositol_monophosphatase-like"/>
</dbReference>
<feature type="binding site" evidence="2">
    <location>
        <position position="158"/>
    </location>
    <ligand>
        <name>Mg(2+)</name>
        <dbReference type="ChEBI" id="CHEBI:18420"/>
        <label>1</label>
        <note>catalytic</note>
    </ligand>
</feature>
<comment type="cofactor">
    <cofactor evidence="2">
        <name>Mg(2+)</name>
        <dbReference type="ChEBI" id="CHEBI:18420"/>
    </cofactor>
</comment>
<dbReference type="Gene3D" id="3.30.540.10">
    <property type="entry name" value="Fructose-1,6-Bisphosphatase, subunit A, domain 1"/>
    <property type="match status" value="1"/>
</dbReference>
<evidence type="ECO:0000256" key="2">
    <source>
        <dbReference type="PIRSR" id="PIRSR600760-2"/>
    </source>
</evidence>
<feature type="region of interest" description="Disordered" evidence="3">
    <location>
        <begin position="237"/>
        <end position="281"/>
    </location>
</feature>
<dbReference type="InterPro" id="IPR050725">
    <property type="entry name" value="CysQ/Inositol_MonoPase"/>
</dbReference>
<dbReference type="GO" id="GO:0004441">
    <property type="term" value="F:inositol-1,4-bisphosphate 1-phosphatase activity"/>
    <property type="evidence" value="ECO:0007669"/>
    <property type="project" value="TreeGrafter"/>
</dbReference>
<dbReference type="GO" id="GO:0046872">
    <property type="term" value="F:metal ion binding"/>
    <property type="evidence" value="ECO:0007669"/>
    <property type="project" value="UniProtKB-KW"/>
</dbReference>
<feature type="compositionally biased region" description="Polar residues" evidence="3">
    <location>
        <begin position="267"/>
        <end position="276"/>
    </location>
</feature>
<evidence type="ECO:0000313" key="5">
    <source>
        <dbReference type="RefSeq" id="XP_013391886.1"/>
    </source>
</evidence>
<dbReference type="Proteomes" id="UP000085678">
    <property type="component" value="Unplaced"/>
</dbReference>
<keyword evidence="4" id="KW-1185">Reference proteome</keyword>
<dbReference type="PANTHER" id="PTHR43028">
    <property type="entry name" value="3'(2'),5'-BISPHOSPHATE NUCLEOTIDASE 1"/>
    <property type="match status" value="1"/>
</dbReference>
<gene>
    <name evidence="5" type="primary">LOC106159956</name>
</gene>
<dbReference type="FunCoup" id="A0A1S3I229">
    <property type="interactions" value="141"/>
</dbReference>
<organism evidence="4 5">
    <name type="scientific">Lingula anatina</name>
    <name type="common">Brachiopod</name>
    <name type="synonym">Lingula unguis</name>
    <dbReference type="NCBI Taxonomy" id="7574"/>
    <lineage>
        <taxon>Eukaryota</taxon>
        <taxon>Metazoa</taxon>
        <taxon>Spiralia</taxon>
        <taxon>Lophotrochozoa</taxon>
        <taxon>Brachiopoda</taxon>
        <taxon>Linguliformea</taxon>
        <taxon>Lingulata</taxon>
        <taxon>Lingulida</taxon>
        <taxon>Linguloidea</taxon>
        <taxon>Lingulidae</taxon>
        <taxon>Lingula</taxon>
    </lineage>
</organism>
<comment type="similarity">
    <text evidence="1">Belongs to the inositol monophosphatase superfamily.</text>
</comment>
<dbReference type="InterPro" id="IPR044897">
    <property type="entry name" value="INPP1_dom_1"/>
</dbReference>
<dbReference type="STRING" id="7574.A0A1S3I229"/>
<evidence type="ECO:0000313" key="4">
    <source>
        <dbReference type="Proteomes" id="UP000085678"/>
    </source>
</evidence>
<feature type="compositionally biased region" description="Polar residues" evidence="3">
    <location>
        <begin position="237"/>
        <end position="254"/>
    </location>
</feature>
<feature type="binding site" evidence="2">
    <location>
        <position position="336"/>
    </location>
    <ligand>
        <name>Mg(2+)</name>
        <dbReference type="ChEBI" id="CHEBI:18420"/>
        <label>1</label>
        <note>catalytic</note>
    </ligand>
</feature>
<dbReference type="AlphaFoldDB" id="A0A1S3I229"/>
<dbReference type="InParanoid" id="A0A1S3I229"/>
<reference evidence="5" key="1">
    <citation type="submission" date="2025-08" db="UniProtKB">
        <authorList>
            <consortium name="RefSeq"/>
        </authorList>
    </citation>
    <scope>IDENTIFICATION</scope>
    <source>
        <tissue evidence="5">Gonads</tissue>
    </source>
</reference>
<name>A0A1S3I229_LINAN</name>
<evidence type="ECO:0000256" key="1">
    <source>
        <dbReference type="ARBA" id="ARBA00009759"/>
    </source>
</evidence>
<keyword evidence="2" id="KW-0460">Magnesium</keyword>
<sequence length="418" mass="46340">MKISDLTHALIRASEKAARIARTIRAEEDLFSLLIEEKPEIKRHDKVIQDFKTLADVLIQETIKHDLGKQFPGLEKFVYGEEESEFTNTNGETIHVRVCDTVEETCSLLAKVLEGNAKAPQLLARVVHEDVTLPDIEKISAVTQELPLNSVGIWIDPIDSTAQYIAGIEDASPENGVYSKGVQCVTVLIGAYDRESGIPIIGALNQPFSNQDVITKRWNGRIVWGISYKSTNINSYQNPESMSQPALQSNAVDETSSTQSKKMKMSHLTQSNSNQEEPVPREKLISSTSELPDILAKFSTKFQVVHGSGSGYKSLSLLDNVVATYSCSSGSTYKWDTCCSHAILRSLGGSVLDFHKAWEVVKSCKDTGQLEVELRKTELTYHHKEVQKQLGAKQWANAGGIVAYRDIQIVLKLLQCLC</sequence>
<dbReference type="GeneID" id="106159956"/>
<accession>A0A1S3I229</accession>
<dbReference type="Gene3D" id="4.10.460.10">
    <property type="entry name" value="Inositol Polyphosphate 1-phosphatase, domain 1"/>
    <property type="match status" value="1"/>
</dbReference>
<feature type="binding site" evidence="2">
    <location>
        <position position="156"/>
    </location>
    <ligand>
        <name>Mg(2+)</name>
        <dbReference type="ChEBI" id="CHEBI:18420"/>
        <label>1</label>
        <note>catalytic</note>
    </ligand>
</feature>
<dbReference type="PANTHER" id="PTHR43028:SF3">
    <property type="entry name" value="INOSITOL POLYPHOSPHATE 1-PHOSPHATASE"/>
    <property type="match status" value="1"/>
</dbReference>
<dbReference type="Gene3D" id="3.40.190.80">
    <property type="match status" value="1"/>
</dbReference>
<protein>
    <submittedName>
        <fullName evidence="5">Inositol polyphosphate 1-phosphatase</fullName>
    </submittedName>
</protein>
<dbReference type="KEGG" id="lak:106159956"/>
<proteinExistence type="inferred from homology"/>
<evidence type="ECO:0000256" key="3">
    <source>
        <dbReference type="SAM" id="MobiDB-lite"/>
    </source>
</evidence>
<dbReference type="OrthoDB" id="9977309at2759"/>